<sequence length="72" mass="7900">MVHDRIAEELEAKGFYRRAAARWGEVMMLVMKYGAITRTANHTAGAIRLFCGSSWWGGPVHGACGAEKSAFL</sequence>
<protein>
    <submittedName>
        <fullName evidence="1">PerC family transcriptional regulator</fullName>
    </submittedName>
</protein>
<accession>A0A6L6ZTE0</accession>
<organism evidence="1 2">
    <name type="scientific">Escherichia coli</name>
    <dbReference type="NCBI Taxonomy" id="562"/>
    <lineage>
        <taxon>Bacteria</taxon>
        <taxon>Pseudomonadati</taxon>
        <taxon>Pseudomonadota</taxon>
        <taxon>Gammaproteobacteria</taxon>
        <taxon>Enterobacterales</taxon>
        <taxon>Enterobacteriaceae</taxon>
        <taxon>Escherichia</taxon>
    </lineage>
</organism>
<proteinExistence type="predicted"/>
<dbReference type="InterPro" id="IPR024684">
    <property type="entry name" value="Tscrpt_act_PerC/SfV_Orf40"/>
</dbReference>
<evidence type="ECO:0000313" key="1">
    <source>
        <dbReference type="EMBL" id="MWL44998.1"/>
    </source>
</evidence>
<reference evidence="1 2" key="1">
    <citation type="submission" date="2019-12" db="EMBL/GenBank/DDBJ databases">
        <title>Enteriobacteria Tanzani isolates_10432.</title>
        <authorList>
            <person name="Subbiah M."/>
            <person name="Call D."/>
        </authorList>
    </citation>
    <scope>NUCLEOTIDE SEQUENCE [LARGE SCALE GENOMIC DNA]</scope>
    <source>
        <strain evidence="1 2">10432wF6</strain>
    </source>
</reference>
<dbReference type="AlphaFoldDB" id="A0A6L6ZTE0"/>
<dbReference type="Proteomes" id="UP000487258">
    <property type="component" value="Unassembled WGS sequence"/>
</dbReference>
<gene>
    <name evidence="1" type="ORF">GQM04_05500</name>
</gene>
<name>A0A6L6ZTE0_ECOLX</name>
<dbReference type="Pfam" id="PF06069">
    <property type="entry name" value="PerC"/>
    <property type="match status" value="1"/>
</dbReference>
<evidence type="ECO:0000313" key="2">
    <source>
        <dbReference type="Proteomes" id="UP000487258"/>
    </source>
</evidence>
<comment type="caution">
    <text evidence="1">The sequence shown here is derived from an EMBL/GenBank/DDBJ whole genome shotgun (WGS) entry which is preliminary data.</text>
</comment>
<dbReference type="EMBL" id="WTMY01000029">
    <property type="protein sequence ID" value="MWL44998.1"/>
    <property type="molecule type" value="Genomic_DNA"/>
</dbReference>